<dbReference type="OrthoDB" id="6606974at2759"/>
<dbReference type="AlphaFoldDB" id="A0A067R3E9"/>
<organism evidence="3 4">
    <name type="scientific">Zootermopsis nevadensis</name>
    <name type="common">Dampwood termite</name>
    <dbReference type="NCBI Taxonomy" id="136037"/>
    <lineage>
        <taxon>Eukaryota</taxon>
        <taxon>Metazoa</taxon>
        <taxon>Ecdysozoa</taxon>
        <taxon>Arthropoda</taxon>
        <taxon>Hexapoda</taxon>
        <taxon>Insecta</taxon>
        <taxon>Pterygota</taxon>
        <taxon>Neoptera</taxon>
        <taxon>Polyneoptera</taxon>
        <taxon>Dictyoptera</taxon>
        <taxon>Blattodea</taxon>
        <taxon>Blattoidea</taxon>
        <taxon>Termitoidae</taxon>
        <taxon>Termopsidae</taxon>
        <taxon>Zootermopsis</taxon>
    </lineage>
</organism>
<feature type="transmembrane region" description="Helical" evidence="2">
    <location>
        <begin position="12"/>
        <end position="32"/>
    </location>
</feature>
<keyword evidence="2" id="KW-0472">Membrane</keyword>
<keyword evidence="2" id="KW-1133">Transmembrane helix</keyword>
<keyword evidence="2" id="KW-0812">Transmembrane</keyword>
<accession>A0A067R3E9</accession>
<dbReference type="eggNOG" id="ENOG502SDM0">
    <property type="taxonomic scope" value="Eukaryota"/>
</dbReference>
<proteinExistence type="predicted"/>
<feature type="transmembrane region" description="Helical" evidence="2">
    <location>
        <begin position="255"/>
        <end position="281"/>
    </location>
</feature>
<evidence type="ECO:0000313" key="4">
    <source>
        <dbReference type="Proteomes" id="UP000027135"/>
    </source>
</evidence>
<feature type="compositionally biased region" description="Basic and acidic residues" evidence="1">
    <location>
        <begin position="38"/>
        <end position="49"/>
    </location>
</feature>
<evidence type="ECO:0000256" key="1">
    <source>
        <dbReference type="SAM" id="MobiDB-lite"/>
    </source>
</evidence>
<evidence type="ECO:0000256" key="2">
    <source>
        <dbReference type="SAM" id="Phobius"/>
    </source>
</evidence>
<keyword evidence="4" id="KW-1185">Reference proteome</keyword>
<gene>
    <name evidence="3" type="ORF">L798_12269</name>
</gene>
<feature type="region of interest" description="Disordered" evidence="1">
    <location>
        <begin position="38"/>
        <end position="69"/>
    </location>
</feature>
<dbReference type="PANTHER" id="PTHR33964:SF1">
    <property type="entry name" value="RE45066P"/>
    <property type="match status" value="1"/>
</dbReference>
<dbReference type="EMBL" id="KK852936">
    <property type="protein sequence ID" value="KDR13580.1"/>
    <property type="molecule type" value="Genomic_DNA"/>
</dbReference>
<dbReference type="PANTHER" id="PTHR33964">
    <property type="entry name" value="RE45066P-RELATED"/>
    <property type="match status" value="1"/>
</dbReference>
<dbReference type="Proteomes" id="UP000027135">
    <property type="component" value="Unassembled WGS sequence"/>
</dbReference>
<evidence type="ECO:0000313" key="3">
    <source>
        <dbReference type="EMBL" id="KDR13580.1"/>
    </source>
</evidence>
<dbReference type="InParanoid" id="A0A067R3E9"/>
<reference evidence="3 4" key="1">
    <citation type="journal article" date="2014" name="Nat. Commun.">
        <title>Molecular traces of alternative social organization in a termite genome.</title>
        <authorList>
            <person name="Terrapon N."/>
            <person name="Li C."/>
            <person name="Robertson H.M."/>
            <person name="Ji L."/>
            <person name="Meng X."/>
            <person name="Booth W."/>
            <person name="Chen Z."/>
            <person name="Childers C.P."/>
            <person name="Glastad K.M."/>
            <person name="Gokhale K."/>
            <person name="Gowin J."/>
            <person name="Gronenberg W."/>
            <person name="Hermansen R.A."/>
            <person name="Hu H."/>
            <person name="Hunt B.G."/>
            <person name="Huylmans A.K."/>
            <person name="Khalil S.M."/>
            <person name="Mitchell R.D."/>
            <person name="Munoz-Torres M.C."/>
            <person name="Mustard J.A."/>
            <person name="Pan H."/>
            <person name="Reese J.T."/>
            <person name="Scharf M.E."/>
            <person name="Sun F."/>
            <person name="Vogel H."/>
            <person name="Xiao J."/>
            <person name="Yang W."/>
            <person name="Yang Z."/>
            <person name="Yang Z."/>
            <person name="Zhou J."/>
            <person name="Zhu J."/>
            <person name="Brent C.S."/>
            <person name="Elsik C.G."/>
            <person name="Goodisman M.A."/>
            <person name="Liberles D.A."/>
            <person name="Roe R.M."/>
            <person name="Vargo E.L."/>
            <person name="Vilcinskas A."/>
            <person name="Wang J."/>
            <person name="Bornberg-Bauer E."/>
            <person name="Korb J."/>
            <person name="Zhang G."/>
            <person name="Liebig J."/>
        </authorList>
    </citation>
    <scope>NUCLEOTIDE SEQUENCE [LARGE SCALE GENOMIC DNA]</scope>
    <source>
        <tissue evidence="3">Whole organism</tissue>
    </source>
</reference>
<sequence>MSSIYSSIYSALIWMYILSQICVSLAGPVQLYDGTDKMAAESDDPHSETGRVLPGFRSPKRGDMESNSALEDCDEEKLLSYFSKMQEINPENVVTLTKLKNMKYLCKDVAQNLDTMNNYIKTCRVPGGEDIYKSLINSVRRLHKNICEEGDFQKEFMNYSPCYYDLRKEYETCIHPDDWTGNERSKSVCNMYKQLEDCYYNITVGTCGEGAATNMKTFVGWVTDSVITVRCENLSHKPVPSDDLDESKGNGGINVYVMLFIIITVLVILTIVGFVILRVYLIGNNKPKPDTDPLLPKDDESVKK</sequence>
<protein>
    <submittedName>
        <fullName evidence="3">Uncharacterized protein</fullName>
    </submittedName>
</protein>
<name>A0A067R3E9_ZOONE</name>